<dbReference type="InterPro" id="IPR002579">
    <property type="entry name" value="Met_Sox_Rdtase_MsrB_dom"/>
</dbReference>
<dbReference type="GO" id="GO:0005737">
    <property type="term" value="C:cytoplasm"/>
    <property type="evidence" value="ECO:0007669"/>
    <property type="project" value="TreeGrafter"/>
</dbReference>
<evidence type="ECO:0000313" key="7">
    <source>
        <dbReference type="EMBL" id="ROQ20786.1"/>
    </source>
</evidence>
<dbReference type="NCBIfam" id="TIGR00357">
    <property type="entry name" value="peptide-methionine (R)-S-oxide reductase MsrB"/>
    <property type="match status" value="1"/>
</dbReference>
<comment type="similarity">
    <text evidence="1">Belongs to the MsrB Met sulfoxide reductase family.</text>
</comment>
<sequence>MRYINQHRILASLLPLTLGLLLLAALPAASQPAVEQARAWIKAGENLEQIDQSTWRELLTDEQYDILWEKGTERAYTGELLDNKRDGVYVTAGCRIPVFDSRHKYDSGTGWPSFWTVFEDDNIRLEDDYSWFGRRRVEVLSACGEHLGHVFPDGPEPTGKRYCINSLALEFVPREEWQAEQSRRTD</sequence>
<reference evidence="7 8" key="1">
    <citation type="submission" date="2018-11" db="EMBL/GenBank/DDBJ databases">
        <title>Genomic Encyclopedia of Type Strains, Phase IV (KMG-IV): sequencing the most valuable type-strain genomes for metagenomic binning, comparative biology and taxonomic classification.</title>
        <authorList>
            <person name="Goeker M."/>
        </authorList>
    </citation>
    <scope>NUCLEOTIDE SEQUENCE [LARGE SCALE GENOMIC DNA]</scope>
    <source>
        <strain evidence="7 8">DSM 16974</strain>
    </source>
</reference>
<dbReference type="EC" id="1.8.4.12" evidence="2"/>
<organism evidence="7 8">
    <name type="scientific">Marinimicrobium koreense</name>
    <dbReference type="NCBI Taxonomy" id="306545"/>
    <lineage>
        <taxon>Bacteria</taxon>
        <taxon>Pseudomonadati</taxon>
        <taxon>Pseudomonadota</taxon>
        <taxon>Gammaproteobacteria</taxon>
        <taxon>Cellvibrionales</taxon>
        <taxon>Cellvibrionaceae</taxon>
        <taxon>Marinimicrobium</taxon>
    </lineage>
</organism>
<dbReference type="PANTHER" id="PTHR10173">
    <property type="entry name" value="METHIONINE SULFOXIDE REDUCTASE"/>
    <property type="match status" value="1"/>
</dbReference>
<dbReference type="Proteomes" id="UP000273643">
    <property type="component" value="Unassembled WGS sequence"/>
</dbReference>
<keyword evidence="3" id="KW-0560">Oxidoreductase</keyword>
<proteinExistence type="inferred from homology"/>
<evidence type="ECO:0000256" key="2">
    <source>
        <dbReference type="ARBA" id="ARBA00012499"/>
    </source>
</evidence>
<evidence type="ECO:0000256" key="1">
    <source>
        <dbReference type="ARBA" id="ARBA00007174"/>
    </source>
</evidence>
<evidence type="ECO:0000256" key="5">
    <source>
        <dbReference type="SAM" id="SignalP"/>
    </source>
</evidence>
<evidence type="ECO:0000313" key="8">
    <source>
        <dbReference type="Proteomes" id="UP000273643"/>
    </source>
</evidence>
<dbReference type="PROSITE" id="PS51790">
    <property type="entry name" value="MSRB"/>
    <property type="match status" value="1"/>
</dbReference>
<name>A0A3N1P7S8_9GAMM</name>
<gene>
    <name evidence="7" type="ORF">EDC38_1403</name>
</gene>
<feature type="chain" id="PRO_5018138461" description="peptide-methionine (R)-S-oxide reductase" evidence="5">
    <location>
        <begin position="25"/>
        <end position="186"/>
    </location>
</feature>
<keyword evidence="8" id="KW-1185">Reference proteome</keyword>
<dbReference type="GO" id="GO:0033743">
    <property type="term" value="F:peptide-methionine (R)-S-oxide reductase activity"/>
    <property type="evidence" value="ECO:0007669"/>
    <property type="project" value="UniProtKB-EC"/>
</dbReference>
<dbReference type="GO" id="GO:0030091">
    <property type="term" value="P:protein repair"/>
    <property type="evidence" value="ECO:0007669"/>
    <property type="project" value="InterPro"/>
</dbReference>
<dbReference type="AlphaFoldDB" id="A0A3N1P7S8"/>
<comment type="catalytic activity">
    <reaction evidence="4">
        <text>L-methionyl-[protein] + [thioredoxin]-disulfide + H2O = L-methionyl-(R)-S-oxide-[protein] + [thioredoxin]-dithiol</text>
        <dbReference type="Rhea" id="RHEA:24164"/>
        <dbReference type="Rhea" id="RHEA-COMP:10698"/>
        <dbReference type="Rhea" id="RHEA-COMP:10700"/>
        <dbReference type="Rhea" id="RHEA-COMP:12313"/>
        <dbReference type="Rhea" id="RHEA-COMP:12314"/>
        <dbReference type="ChEBI" id="CHEBI:15377"/>
        <dbReference type="ChEBI" id="CHEBI:16044"/>
        <dbReference type="ChEBI" id="CHEBI:29950"/>
        <dbReference type="ChEBI" id="CHEBI:45764"/>
        <dbReference type="ChEBI" id="CHEBI:50058"/>
        <dbReference type="EC" id="1.8.4.12"/>
    </reaction>
</comment>
<protein>
    <recommendedName>
        <fullName evidence="2">peptide-methionine (R)-S-oxide reductase</fullName>
        <ecNumber evidence="2">1.8.4.12</ecNumber>
    </recommendedName>
</protein>
<dbReference type="InterPro" id="IPR028427">
    <property type="entry name" value="Met_Sox_Rdtase_MsrB"/>
</dbReference>
<accession>A0A3N1P7S8</accession>
<dbReference type="InterPro" id="IPR011057">
    <property type="entry name" value="Mss4-like_sf"/>
</dbReference>
<evidence type="ECO:0000256" key="3">
    <source>
        <dbReference type="ARBA" id="ARBA00023002"/>
    </source>
</evidence>
<feature type="signal peptide" evidence="5">
    <location>
        <begin position="1"/>
        <end position="24"/>
    </location>
</feature>
<dbReference type="GO" id="GO:0006979">
    <property type="term" value="P:response to oxidative stress"/>
    <property type="evidence" value="ECO:0007669"/>
    <property type="project" value="InterPro"/>
</dbReference>
<dbReference type="Pfam" id="PF01641">
    <property type="entry name" value="SelR"/>
    <property type="match status" value="1"/>
</dbReference>
<dbReference type="PANTHER" id="PTHR10173:SF52">
    <property type="entry name" value="METHIONINE-R-SULFOXIDE REDUCTASE B1"/>
    <property type="match status" value="1"/>
</dbReference>
<evidence type="ECO:0000256" key="4">
    <source>
        <dbReference type="ARBA" id="ARBA00048488"/>
    </source>
</evidence>
<dbReference type="EMBL" id="RJUK01000001">
    <property type="protein sequence ID" value="ROQ20786.1"/>
    <property type="molecule type" value="Genomic_DNA"/>
</dbReference>
<evidence type="ECO:0000259" key="6">
    <source>
        <dbReference type="PROSITE" id="PS51790"/>
    </source>
</evidence>
<feature type="domain" description="MsrB" evidence="6">
    <location>
        <begin position="52"/>
        <end position="174"/>
    </location>
</feature>
<comment type="caution">
    <text evidence="7">The sequence shown here is derived from an EMBL/GenBank/DDBJ whole genome shotgun (WGS) entry which is preliminary data.</text>
</comment>
<dbReference type="RefSeq" id="WP_123637885.1">
    <property type="nucleotide sequence ID" value="NZ_RJUK01000001.1"/>
</dbReference>
<dbReference type="SUPFAM" id="SSF51316">
    <property type="entry name" value="Mss4-like"/>
    <property type="match status" value="1"/>
</dbReference>
<dbReference type="Gene3D" id="2.170.150.20">
    <property type="entry name" value="Peptide methionine sulfoxide reductase"/>
    <property type="match status" value="1"/>
</dbReference>
<dbReference type="OrthoDB" id="9785497at2"/>
<keyword evidence="5" id="KW-0732">Signal</keyword>